<gene>
    <name evidence="2" type="ORF">EWM64_g9841</name>
</gene>
<organism evidence="2 3">
    <name type="scientific">Hericium alpestre</name>
    <dbReference type="NCBI Taxonomy" id="135208"/>
    <lineage>
        <taxon>Eukaryota</taxon>
        <taxon>Fungi</taxon>
        <taxon>Dikarya</taxon>
        <taxon>Basidiomycota</taxon>
        <taxon>Agaricomycotina</taxon>
        <taxon>Agaricomycetes</taxon>
        <taxon>Russulales</taxon>
        <taxon>Hericiaceae</taxon>
        <taxon>Hericium</taxon>
    </lineage>
</organism>
<keyword evidence="3" id="KW-1185">Reference proteome</keyword>
<dbReference type="AlphaFoldDB" id="A0A4Y9ZJ17"/>
<evidence type="ECO:0000313" key="2">
    <source>
        <dbReference type="EMBL" id="TFY74170.1"/>
    </source>
</evidence>
<sequence length="132" mass="14726">MQLGYEISKSQGFTASGDGTSHRKEERAFFEKLLATELVQDEAAMKWMGVKELDLQLEVYHIIQKDPEVPIKARLKNKKEKYAALIAAVARSKVSSQDSAAGLPSETGGITQTSEDVLLDEDDEDDVLYYQK</sequence>
<protein>
    <submittedName>
        <fullName evidence="2">Uncharacterized protein</fullName>
    </submittedName>
</protein>
<evidence type="ECO:0000313" key="3">
    <source>
        <dbReference type="Proteomes" id="UP000298061"/>
    </source>
</evidence>
<feature type="region of interest" description="Disordered" evidence="1">
    <location>
        <begin position="93"/>
        <end position="117"/>
    </location>
</feature>
<proteinExistence type="predicted"/>
<evidence type="ECO:0000256" key="1">
    <source>
        <dbReference type="SAM" id="MobiDB-lite"/>
    </source>
</evidence>
<name>A0A4Y9ZJ17_9AGAM</name>
<dbReference type="Proteomes" id="UP000298061">
    <property type="component" value="Unassembled WGS sequence"/>
</dbReference>
<dbReference type="EMBL" id="SFCI01002251">
    <property type="protein sequence ID" value="TFY74170.1"/>
    <property type="molecule type" value="Genomic_DNA"/>
</dbReference>
<comment type="caution">
    <text evidence="2">The sequence shown here is derived from an EMBL/GenBank/DDBJ whole genome shotgun (WGS) entry which is preliminary data.</text>
</comment>
<accession>A0A4Y9ZJ17</accession>
<reference evidence="2 3" key="1">
    <citation type="submission" date="2019-02" db="EMBL/GenBank/DDBJ databases">
        <title>Genome sequencing of the rare red list fungi Hericium alpestre (H. flagellum).</title>
        <authorList>
            <person name="Buettner E."/>
            <person name="Kellner H."/>
        </authorList>
    </citation>
    <scope>NUCLEOTIDE SEQUENCE [LARGE SCALE GENOMIC DNA]</scope>
    <source>
        <strain evidence="2 3">DSM 108284</strain>
    </source>
</reference>